<dbReference type="InterPro" id="IPR047153">
    <property type="entry name" value="TRIM45/56/19-like"/>
</dbReference>
<dbReference type="PANTHER" id="PTHR25462:SF296">
    <property type="entry name" value="MEIOTIC P26, ISOFORM F"/>
    <property type="match status" value="1"/>
</dbReference>
<sequence length="383" mass="43529">MSTSIPTMQFENIYIPAPGLQFAVKDNLVITCGKDNIYTWNMETLQTTKLSKGLLGYGQADLTIVDDQVCIVFWLNSFQCHMIIELDLHFETGRAVVERQYRTTHCFCRFGRRWMSPTLWGMEQSFYCLESEREYHLPSKSWGHPLFTYNKRIYHLIPNGDSFSMEYFHFYDDSTKARKSRLTPMNSVKEAAAMPNHGSFVFGDMVYLLHKKENDFSGGARLLRLDLRKHEIEDITKTISNIGSININPQHVTCDKTSIYVTVNGSDANHSIWKLKVAEDPSTSTTQDTSYDLSKVPQTIADACQCPVCFEAFVEPKVFPGCGHTVCKGCTEQLKNRSWSTSCLNLALACPVCRKKVTLKVGEELPTNWTLKGLMDATLNKSI</sequence>
<evidence type="ECO:0000259" key="5">
    <source>
        <dbReference type="PROSITE" id="PS50089"/>
    </source>
</evidence>
<protein>
    <recommendedName>
        <fullName evidence="5">RING-type domain-containing protein</fullName>
    </recommendedName>
</protein>
<evidence type="ECO:0000313" key="6">
    <source>
        <dbReference type="EMBL" id="KAK0415616.1"/>
    </source>
</evidence>
<reference evidence="6" key="1">
    <citation type="submission" date="2023-06" db="EMBL/GenBank/DDBJ databases">
        <title>Genomic analysis of the entomopathogenic nematode Steinernema hermaphroditum.</title>
        <authorList>
            <person name="Schwarz E.M."/>
            <person name="Heppert J.K."/>
            <person name="Baniya A."/>
            <person name="Schwartz H.T."/>
            <person name="Tan C.-H."/>
            <person name="Antoshechkin I."/>
            <person name="Sternberg P.W."/>
            <person name="Goodrich-Blair H."/>
            <person name="Dillman A.R."/>
        </authorList>
    </citation>
    <scope>NUCLEOTIDE SEQUENCE</scope>
    <source>
        <strain evidence="6">PS9179</strain>
        <tissue evidence="6">Whole animal</tissue>
    </source>
</reference>
<dbReference type="PROSITE" id="PS50089">
    <property type="entry name" value="ZF_RING_2"/>
    <property type="match status" value="1"/>
</dbReference>
<dbReference type="Proteomes" id="UP001175271">
    <property type="component" value="Unassembled WGS sequence"/>
</dbReference>
<dbReference type="Pfam" id="PF13445">
    <property type="entry name" value="zf-RING_UBOX"/>
    <property type="match status" value="1"/>
</dbReference>
<dbReference type="SUPFAM" id="SSF57850">
    <property type="entry name" value="RING/U-box"/>
    <property type="match status" value="1"/>
</dbReference>
<organism evidence="6 7">
    <name type="scientific">Steinernema hermaphroditum</name>
    <dbReference type="NCBI Taxonomy" id="289476"/>
    <lineage>
        <taxon>Eukaryota</taxon>
        <taxon>Metazoa</taxon>
        <taxon>Ecdysozoa</taxon>
        <taxon>Nematoda</taxon>
        <taxon>Chromadorea</taxon>
        <taxon>Rhabditida</taxon>
        <taxon>Tylenchina</taxon>
        <taxon>Panagrolaimomorpha</taxon>
        <taxon>Strongyloidoidea</taxon>
        <taxon>Steinernematidae</taxon>
        <taxon>Steinernema</taxon>
    </lineage>
</organism>
<keyword evidence="1" id="KW-0479">Metal-binding</keyword>
<dbReference type="InterPro" id="IPR011043">
    <property type="entry name" value="Gal_Oxase/kelch_b-propeller"/>
</dbReference>
<gene>
    <name evidence="6" type="ORF">QR680_012028</name>
</gene>
<proteinExistence type="predicted"/>
<dbReference type="SMART" id="SM00184">
    <property type="entry name" value="RING"/>
    <property type="match status" value="1"/>
</dbReference>
<dbReference type="SUPFAM" id="SSF50965">
    <property type="entry name" value="Galactose oxidase, central domain"/>
    <property type="match status" value="1"/>
</dbReference>
<accession>A0AA39I277</accession>
<dbReference type="InterPro" id="IPR001841">
    <property type="entry name" value="Znf_RING"/>
</dbReference>
<evidence type="ECO:0000256" key="4">
    <source>
        <dbReference type="PROSITE-ProRule" id="PRU00175"/>
    </source>
</evidence>
<dbReference type="InterPro" id="IPR013083">
    <property type="entry name" value="Znf_RING/FYVE/PHD"/>
</dbReference>
<evidence type="ECO:0000256" key="2">
    <source>
        <dbReference type="ARBA" id="ARBA00022771"/>
    </source>
</evidence>
<dbReference type="GO" id="GO:0008270">
    <property type="term" value="F:zinc ion binding"/>
    <property type="evidence" value="ECO:0007669"/>
    <property type="project" value="UniProtKB-KW"/>
</dbReference>
<evidence type="ECO:0000256" key="3">
    <source>
        <dbReference type="ARBA" id="ARBA00022833"/>
    </source>
</evidence>
<feature type="domain" description="RING-type" evidence="5">
    <location>
        <begin position="306"/>
        <end position="354"/>
    </location>
</feature>
<name>A0AA39I277_9BILA</name>
<dbReference type="InterPro" id="IPR027370">
    <property type="entry name" value="Znf-RING_euk"/>
</dbReference>
<dbReference type="AlphaFoldDB" id="A0AA39I277"/>
<dbReference type="EMBL" id="JAUCMV010000002">
    <property type="protein sequence ID" value="KAK0415616.1"/>
    <property type="molecule type" value="Genomic_DNA"/>
</dbReference>
<comment type="caution">
    <text evidence="6">The sequence shown here is derived from an EMBL/GenBank/DDBJ whole genome shotgun (WGS) entry which is preliminary data.</text>
</comment>
<evidence type="ECO:0000256" key="1">
    <source>
        <dbReference type="ARBA" id="ARBA00022723"/>
    </source>
</evidence>
<keyword evidence="7" id="KW-1185">Reference proteome</keyword>
<keyword evidence="3" id="KW-0862">Zinc</keyword>
<keyword evidence="2 4" id="KW-0863">Zinc-finger</keyword>
<dbReference type="PANTHER" id="PTHR25462">
    <property type="entry name" value="BONUS, ISOFORM C-RELATED"/>
    <property type="match status" value="1"/>
</dbReference>
<dbReference type="Gene3D" id="3.30.40.10">
    <property type="entry name" value="Zinc/RING finger domain, C3HC4 (zinc finger)"/>
    <property type="match status" value="1"/>
</dbReference>
<evidence type="ECO:0000313" key="7">
    <source>
        <dbReference type="Proteomes" id="UP001175271"/>
    </source>
</evidence>